<feature type="binding site" evidence="5">
    <location>
        <position position="280"/>
    </location>
    <ligand>
        <name>NAD(+)</name>
        <dbReference type="ChEBI" id="CHEBI:57540"/>
    </ligand>
</feature>
<dbReference type="GO" id="GO:0070403">
    <property type="term" value="F:NAD+ binding"/>
    <property type="evidence" value="ECO:0007669"/>
    <property type="project" value="UniProtKB-UniRule"/>
</dbReference>
<dbReference type="EC" id="2.3.1.286" evidence="5"/>
<dbReference type="HAMAP" id="MF_01967">
    <property type="entry name" value="Sirtuin_ClassII"/>
    <property type="match status" value="1"/>
</dbReference>
<dbReference type="NCBIfam" id="NF003738">
    <property type="entry name" value="PRK05333.1"/>
    <property type="match status" value="1"/>
</dbReference>
<evidence type="ECO:0000256" key="5">
    <source>
        <dbReference type="HAMAP-Rule" id="MF_01967"/>
    </source>
</evidence>
<dbReference type="InterPro" id="IPR003000">
    <property type="entry name" value="Sirtuin"/>
</dbReference>
<keyword evidence="4 5" id="KW-0520">NAD</keyword>
<dbReference type="InterPro" id="IPR026587">
    <property type="entry name" value="Sirtuin_class_II"/>
</dbReference>
<dbReference type="PANTHER" id="PTHR11085">
    <property type="entry name" value="NAD-DEPENDENT PROTEIN DEACYLASE SIRTUIN-5, MITOCHONDRIAL-RELATED"/>
    <property type="match status" value="1"/>
</dbReference>
<evidence type="ECO:0000313" key="9">
    <source>
        <dbReference type="EMBL" id="NYS94380.1"/>
    </source>
</evidence>
<dbReference type="PROSITE" id="PS50305">
    <property type="entry name" value="SIRTUIN"/>
    <property type="match status" value="1"/>
</dbReference>
<comment type="similarity">
    <text evidence="5">Belongs to the sirtuin family. Class II subfamily.</text>
</comment>
<keyword evidence="5" id="KW-0963">Cytoplasm</keyword>
<dbReference type="GO" id="GO:0017136">
    <property type="term" value="F:histone deacetylase activity, NAD-dependent"/>
    <property type="evidence" value="ECO:0007669"/>
    <property type="project" value="TreeGrafter"/>
</dbReference>
<feature type="binding site" evidence="5">
    <location>
        <begin position="116"/>
        <end position="119"/>
    </location>
    <ligand>
        <name>NAD(+)</name>
        <dbReference type="ChEBI" id="CHEBI:57540"/>
    </ligand>
</feature>
<accession>A0A853EVB6</accession>
<dbReference type="InterPro" id="IPR029035">
    <property type="entry name" value="DHS-like_NAD/FAD-binding_dom"/>
</dbReference>
<protein>
    <recommendedName>
        <fullName evidence="5">NAD-dependent protein deacetylase</fullName>
        <ecNumber evidence="5">2.3.1.286</ecNumber>
    </recommendedName>
    <alternativeName>
        <fullName evidence="5">Regulatory protein SIR2 homolog</fullName>
    </alternativeName>
</protein>
<evidence type="ECO:0000256" key="2">
    <source>
        <dbReference type="ARBA" id="ARBA00022723"/>
    </source>
</evidence>
<dbReference type="Gene3D" id="3.40.50.1220">
    <property type="entry name" value="TPP-binding domain"/>
    <property type="match status" value="1"/>
</dbReference>
<dbReference type="Pfam" id="PF02146">
    <property type="entry name" value="SIR2"/>
    <property type="match status" value="1"/>
</dbReference>
<sequence>MPEQRQSRPSPRRDHPDPSEQDLAALVDLVRGRRVAVLTGAGVSTDSGIPDYRGPDSPPRNPMTYQQFIGDEAFRRHYWARNHVGWRHVERTSPNAGHRALTRLEQAGLLTGIITQNVDTLHVVAGSTTVVDLHGSFDRVVCLDCGHVVSRESLAERLEAANPGFVESIGDVADIEIAPDADAVIETTAHFRPVACEVCGGTLKPDIVYFGEMVPKARVARAFEIVDEADVLLVAGSSLTVHSGLRFVKHAAKAGTPVVIVNRGETRGDPLATLTIDAGATQTLEALAEALLD</sequence>
<name>A0A853EVB6_9MICO</name>
<comment type="function">
    <text evidence="5">NAD-dependent protein deacetylase which modulates the activities of several enzymes which are inactive in their acetylated form.</text>
</comment>
<dbReference type="GO" id="GO:0005737">
    <property type="term" value="C:cytoplasm"/>
    <property type="evidence" value="ECO:0007669"/>
    <property type="project" value="UniProtKB-SubCell"/>
</dbReference>
<feature type="binding site" evidence="5 6">
    <location>
        <position position="142"/>
    </location>
    <ligand>
        <name>Zn(2+)</name>
        <dbReference type="ChEBI" id="CHEBI:29105"/>
    </ligand>
</feature>
<feature type="binding site" evidence="5 6">
    <location>
        <position position="199"/>
    </location>
    <ligand>
        <name>Zn(2+)</name>
        <dbReference type="ChEBI" id="CHEBI:29105"/>
    </ligand>
</feature>
<evidence type="ECO:0000259" key="8">
    <source>
        <dbReference type="PROSITE" id="PS50305"/>
    </source>
</evidence>
<feature type="binding site" evidence="5 6">
    <location>
        <position position="145"/>
    </location>
    <ligand>
        <name>Zn(2+)</name>
        <dbReference type="ChEBI" id="CHEBI:29105"/>
    </ligand>
</feature>
<dbReference type="GO" id="GO:0008270">
    <property type="term" value="F:zinc ion binding"/>
    <property type="evidence" value="ECO:0007669"/>
    <property type="project" value="UniProtKB-UniRule"/>
</dbReference>
<feature type="binding site" evidence="5 6">
    <location>
        <position position="196"/>
    </location>
    <ligand>
        <name>Zn(2+)</name>
        <dbReference type="ChEBI" id="CHEBI:29105"/>
    </ligand>
</feature>
<dbReference type="Gene3D" id="3.30.1600.10">
    <property type="entry name" value="SIR2/SIRT2 'Small Domain"/>
    <property type="match status" value="1"/>
</dbReference>
<dbReference type="InterPro" id="IPR026590">
    <property type="entry name" value="Ssirtuin_cat_dom"/>
</dbReference>
<dbReference type="SUPFAM" id="SSF52467">
    <property type="entry name" value="DHS-like NAD/FAD-binding domain"/>
    <property type="match status" value="1"/>
</dbReference>
<feature type="region of interest" description="Disordered" evidence="7">
    <location>
        <begin position="42"/>
        <end position="62"/>
    </location>
</feature>
<evidence type="ECO:0000256" key="1">
    <source>
        <dbReference type="ARBA" id="ARBA00022679"/>
    </source>
</evidence>
<dbReference type="AlphaFoldDB" id="A0A853EVB6"/>
<evidence type="ECO:0000256" key="7">
    <source>
        <dbReference type="SAM" id="MobiDB-lite"/>
    </source>
</evidence>
<evidence type="ECO:0000256" key="4">
    <source>
        <dbReference type="ARBA" id="ARBA00023027"/>
    </source>
</evidence>
<dbReference type="PANTHER" id="PTHR11085:SF10">
    <property type="entry name" value="NAD-DEPENDENT PROTEIN DEACYLASE SIRTUIN-5, MITOCHONDRIAL-RELATED"/>
    <property type="match status" value="1"/>
</dbReference>
<keyword evidence="2 5" id="KW-0479">Metal-binding</keyword>
<feature type="domain" description="Deacetylase sirtuin-type" evidence="8">
    <location>
        <begin position="13"/>
        <end position="293"/>
    </location>
</feature>
<dbReference type="InterPro" id="IPR050134">
    <property type="entry name" value="NAD-dep_sirtuin_deacylases"/>
</dbReference>
<feature type="binding site" evidence="5">
    <location>
        <begin position="236"/>
        <end position="238"/>
    </location>
    <ligand>
        <name>NAD(+)</name>
        <dbReference type="ChEBI" id="CHEBI:57540"/>
    </ligand>
</feature>
<evidence type="ECO:0000313" key="10">
    <source>
        <dbReference type="Proteomes" id="UP000561011"/>
    </source>
</evidence>
<dbReference type="EMBL" id="JACBYE010000032">
    <property type="protein sequence ID" value="NYS94380.1"/>
    <property type="molecule type" value="Genomic_DNA"/>
</dbReference>
<evidence type="ECO:0000256" key="6">
    <source>
        <dbReference type="PROSITE-ProRule" id="PRU00236"/>
    </source>
</evidence>
<feature type="binding site" evidence="5">
    <location>
        <begin position="262"/>
        <end position="264"/>
    </location>
    <ligand>
        <name>NAD(+)</name>
        <dbReference type="ChEBI" id="CHEBI:57540"/>
    </ligand>
</feature>
<keyword evidence="10" id="KW-1185">Reference proteome</keyword>
<proteinExistence type="inferred from homology"/>
<keyword evidence="1 5" id="KW-0808">Transferase</keyword>
<reference evidence="9 10" key="1">
    <citation type="submission" date="2020-07" db="EMBL/GenBank/DDBJ databases">
        <title>MOT database genomes.</title>
        <authorList>
            <person name="Joseph S."/>
            <person name="Aduse-Opoku J."/>
            <person name="Hashim A."/>
            <person name="Wade W."/>
            <person name="Curtis M."/>
        </authorList>
    </citation>
    <scope>NUCLEOTIDE SEQUENCE [LARGE SCALE GENOMIC DNA]</scope>
    <source>
        <strain evidence="9 10">DSM 100099</strain>
    </source>
</reference>
<feature type="active site" description="Proton acceptor" evidence="5 6">
    <location>
        <position position="134"/>
    </location>
</feature>
<comment type="caution">
    <text evidence="9">The sequence shown here is derived from an EMBL/GenBank/DDBJ whole genome shotgun (WGS) entry which is preliminary data.</text>
</comment>
<dbReference type="InterPro" id="IPR026591">
    <property type="entry name" value="Sirtuin_cat_small_dom_sf"/>
</dbReference>
<comment type="cofactor">
    <cofactor evidence="5">
        <name>Zn(2+)</name>
        <dbReference type="ChEBI" id="CHEBI:29105"/>
    </cofactor>
    <text evidence="5">Binds 1 zinc ion per subunit.</text>
</comment>
<organism evidence="9 10">
    <name type="scientific">Sanguibacter inulinus</name>
    <dbReference type="NCBI Taxonomy" id="60922"/>
    <lineage>
        <taxon>Bacteria</taxon>
        <taxon>Bacillati</taxon>
        <taxon>Actinomycetota</taxon>
        <taxon>Actinomycetes</taxon>
        <taxon>Micrococcales</taxon>
        <taxon>Sanguibacteraceae</taxon>
        <taxon>Sanguibacter</taxon>
    </lineage>
</organism>
<feature type="binding site" evidence="5">
    <location>
        <begin position="40"/>
        <end position="60"/>
    </location>
    <ligand>
        <name>NAD(+)</name>
        <dbReference type="ChEBI" id="CHEBI:57540"/>
    </ligand>
</feature>
<dbReference type="Proteomes" id="UP000561011">
    <property type="component" value="Unassembled WGS sequence"/>
</dbReference>
<evidence type="ECO:0000256" key="3">
    <source>
        <dbReference type="ARBA" id="ARBA00022833"/>
    </source>
</evidence>
<comment type="catalytic activity">
    <reaction evidence="5">
        <text>N(6)-acetyl-L-lysyl-[protein] + NAD(+) + H2O = 2''-O-acetyl-ADP-D-ribose + nicotinamide + L-lysyl-[protein]</text>
        <dbReference type="Rhea" id="RHEA:43636"/>
        <dbReference type="Rhea" id="RHEA-COMP:9752"/>
        <dbReference type="Rhea" id="RHEA-COMP:10731"/>
        <dbReference type="ChEBI" id="CHEBI:15377"/>
        <dbReference type="ChEBI" id="CHEBI:17154"/>
        <dbReference type="ChEBI" id="CHEBI:29969"/>
        <dbReference type="ChEBI" id="CHEBI:57540"/>
        <dbReference type="ChEBI" id="CHEBI:61930"/>
        <dbReference type="ChEBI" id="CHEBI:83767"/>
        <dbReference type="EC" id="2.3.1.286"/>
    </reaction>
</comment>
<keyword evidence="3 5" id="KW-0862">Zinc</keyword>
<feature type="region of interest" description="Disordered" evidence="7">
    <location>
        <begin position="1"/>
        <end position="20"/>
    </location>
</feature>
<comment type="subcellular location">
    <subcellularLocation>
        <location evidence="5">Cytoplasm</location>
    </subcellularLocation>
</comment>
<dbReference type="RefSeq" id="WP_179913803.1">
    <property type="nucleotide sequence ID" value="NZ_JACBYE010000032.1"/>
</dbReference>
<gene>
    <name evidence="5" type="primary">cobB</name>
    <name evidence="9" type="ORF">HZZ10_12745</name>
</gene>